<gene>
    <name evidence="1" type="ORF">TGEB3V08_LOCUS6487</name>
</gene>
<organism evidence="1">
    <name type="scientific">Timema genevievae</name>
    <name type="common">Walking stick</name>
    <dbReference type="NCBI Taxonomy" id="629358"/>
    <lineage>
        <taxon>Eukaryota</taxon>
        <taxon>Metazoa</taxon>
        <taxon>Ecdysozoa</taxon>
        <taxon>Arthropoda</taxon>
        <taxon>Hexapoda</taxon>
        <taxon>Insecta</taxon>
        <taxon>Pterygota</taxon>
        <taxon>Neoptera</taxon>
        <taxon>Polyneoptera</taxon>
        <taxon>Phasmatodea</taxon>
        <taxon>Timematodea</taxon>
        <taxon>Timematoidea</taxon>
        <taxon>Timematidae</taxon>
        <taxon>Timema</taxon>
    </lineage>
</organism>
<accession>A0A7R9PMA9</accession>
<reference evidence="1" key="1">
    <citation type="submission" date="2020-11" db="EMBL/GenBank/DDBJ databases">
        <authorList>
            <person name="Tran Van P."/>
        </authorList>
    </citation>
    <scope>NUCLEOTIDE SEQUENCE</scope>
</reference>
<sequence>MNGSNVEPPTTHPASCLIVFTVLPRTRVGQSQQVVSGMLANMLVLGESVRANKLCWVVLDHLLEIINDQPNMLAELEGSAHALSSQVSYYKIGETLGSSNNRQIDETVWRSEGKLKGT</sequence>
<proteinExistence type="predicted"/>
<name>A0A7R9PMA9_TIMGE</name>
<evidence type="ECO:0000313" key="1">
    <source>
        <dbReference type="EMBL" id="CAD7596654.1"/>
    </source>
</evidence>
<dbReference type="EMBL" id="OE841655">
    <property type="protein sequence ID" value="CAD7596654.1"/>
    <property type="molecule type" value="Genomic_DNA"/>
</dbReference>
<protein>
    <submittedName>
        <fullName evidence="1">Uncharacterized protein</fullName>
    </submittedName>
</protein>
<dbReference type="AlphaFoldDB" id="A0A7R9PMA9"/>